<dbReference type="EMBL" id="JAKKPZ010000028">
    <property type="protein sequence ID" value="KAI1709957.1"/>
    <property type="molecule type" value="Genomic_DNA"/>
</dbReference>
<keyword evidence="2" id="KW-1185">Reference proteome</keyword>
<evidence type="ECO:0000313" key="1">
    <source>
        <dbReference type="EMBL" id="KAI1709957.1"/>
    </source>
</evidence>
<gene>
    <name evidence="1" type="ORF">DdX_10967</name>
</gene>
<name>A0AAD4MYY7_9BILA</name>
<dbReference type="AlphaFoldDB" id="A0AAD4MYY7"/>
<comment type="caution">
    <text evidence="1">The sequence shown here is derived from an EMBL/GenBank/DDBJ whole genome shotgun (WGS) entry which is preliminary data.</text>
</comment>
<evidence type="ECO:0000313" key="2">
    <source>
        <dbReference type="Proteomes" id="UP001201812"/>
    </source>
</evidence>
<dbReference type="Proteomes" id="UP001201812">
    <property type="component" value="Unassembled WGS sequence"/>
</dbReference>
<dbReference type="InterPro" id="IPR038459">
    <property type="entry name" value="MT_TRM10-typ_sf"/>
</dbReference>
<accession>A0AAD4MYY7</accession>
<organism evidence="1 2">
    <name type="scientific">Ditylenchus destructor</name>
    <dbReference type="NCBI Taxonomy" id="166010"/>
    <lineage>
        <taxon>Eukaryota</taxon>
        <taxon>Metazoa</taxon>
        <taxon>Ecdysozoa</taxon>
        <taxon>Nematoda</taxon>
        <taxon>Chromadorea</taxon>
        <taxon>Rhabditida</taxon>
        <taxon>Tylenchina</taxon>
        <taxon>Tylenchomorpha</taxon>
        <taxon>Sphaerularioidea</taxon>
        <taxon>Anguinidae</taxon>
        <taxon>Anguininae</taxon>
        <taxon>Ditylenchus</taxon>
    </lineage>
</organism>
<dbReference type="Gene3D" id="3.40.1280.30">
    <property type="match status" value="1"/>
</dbReference>
<reference evidence="1" key="1">
    <citation type="submission" date="2022-01" db="EMBL/GenBank/DDBJ databases">
        <title>Genome Sequence Resource for Two Populations of Ditylenchus destructor, the Migratory Endoparasitic Phytonematode.</title>
        <authorList>
            <person name="Zhang H."/>
            <person name="Lin R."/>
            <person name="Xie B."/>
        </authorList>
    </citation>
    <scope>NUCLEOTIDE SEQUENCE</scope>
    <source>
        <strain evidence="1">BazhouSP</strain>
    </source>
</reference>
<protein>
    <submittedName>
        <fullName evidence="1">Mitochondrial ribonuclease P protein 1 like protein</fullName>
    </submittedName>
</protein>
<sequence length="382" mass="45175">MIQPSSFLMSKIGNQPAMQKRIERIAKEYEVFEYFYHHPPKHLDDRDWDYMLKLRNTHERVHFWRFVSTKQYRKEKDIVKEKERIELHNAHIDEQKRRYEDGGMGYASYLHWLYRSQYEARFGQVWRCLSPYVVGDMPQLAFDMQFALRNTYLSRQKMIAHQLSYTIVENVQNFRRSFPVDIVNADVDNDPNMARFFSNVLTFEKGNPIERLALPEIKANNPHQSTSDSDPTQQVVYISRHAREMLDGPLIHKAYVIPFTMDNSRETLEAPYTGRYRMMCLPIDKYLKWATGRKYVPFVEILKILGDVANGASWCKAIADHVPVRNLIPPSERPPAMEALYKKRDDKHKSDHEMAQIILDSLGPEEGVDYTTITNMRGRRRY</sequence>
<proteinExistence type="predicted"/>